<keyword evidence="4 11" id="KW-0312">Gluconeogenesis</keyword>
<dbReference type="PANTHER" id="PTHR30182:SF12">
    <property type="entry name" value="L-SERINE DEHYDRATASE, BETA CHAIN-RELATED"/>
    <property type="match status" value="1"/>
</dbReference>
<evidence type="ECO:0000313" key="15">
    <source>
        <dbReference type="Proteomes" id="UP000824073"/>
    </source>
</evidence>
<reference evidence="14" key="2">
    <citation type="journal article" date="2021" name="PeerJ">
        <title>Extensive microbial diversity within the chicken gut microbiome revealed by metagenomics and culture.</title>
        <authorList>
            <person name="Gilroy R."/>
            <person name="Ravi A."/>
            <person name="Getino M."/>
            <person name="Pursley I."/>
            <person name="Horton D.L."/>
            <person name="Alikhan N.F."/>
            <person name="Baker D."/>
            <person name="Gharbi K."/>
            <person name="Hall N."/>
            <person name="Watson M."/>
            <person name="Adriaenssens E.M."/>
            <person name="Foster-Nyarko E."/>
            <person name="Jarju S."/>
            <person name="Secka A."/>
            <person name="Antonio M."/>
            <person name="Oren A."/>
            <person name="Chaudhuri R.R."/>
            <person name="La Ragione R."/>
            <person name="Hildebrand F."/>
            <person name="Pallen M.J."/>
        </authorList>
    </citation>
    <scope>NUCLEOTIDE SEQUENCE</scope>
    <source>
        <strain evidence="14">CHK191-8634</strain>
    </source>
</reference>
<dbReference type="InterPro" id="IPR004643">
    <property type="entry name" value="Fe-S_L-Ser_bsu"/>
</dbReference>
<evidence type="ECO:0000256" key="2">
    <source>
        <dbReference type="ARBA" id="ARBA00004742"/>
    </source>
</evidence>
<sequence length="220" mass="23441">MSVNMFDILGPITVGPSSSHTAGAIRIGLACRIILGEDVKKAKVTFYGSFADTYRGHGTDKAVIGGLLGFNTDNVKVRDSLQLAQLRGMEYELTTAEEPRFHPNTVRIEAQGALKSVNLRGVSVGGGAIRLVELNGFAIDAACLYDTLVVFHQDAPGTLAGMAQTLSGCGYNIGNLRLSRDRRDGNVITIIETDVPVDPKTVAALSQVHNVKSVVSIPKF</sequence>
<evidence type="ECO:0000256" key="5">
    <source>
        <dbReference type="ARBA" id="ARBA00022485"/>
    </source>
</evidence>
<dbReference type="GO" id="GO:0003941">
    <property type="term" value="F:L-serine ammonia-lyase activity"/>
    <property type="evidence" value="ECO:0007669"/>
    <property type="project" value="UniProtKB-UniRule"/>
</dbReference>
<dbReference type="InterPro" id="IPR005131">
    <property type="entry name" value="Ser_deHydtase_bsu"/>
</dbReference>
<comment type="catalytic activity">
    <reaction evidence="10 11 12">
        <text>L-serine = pyruvate + NH4(+)</text>
        <dbReference type="Rhea" id="RHEA:19169"/>
        <dbReference type="ChEBI" id="CHEBI:15361"/>
        <dbReference type="ChEBI" id="CHEBI:28938"/>
        <dbReference type="ChEBI" id="CHEBI:33384"/>
        <dbReference type="EC" id="4.3.1.17"/>
    </reaction>
</comment>
<evidence type="ECO:0000313" key="14">
    <source>
        <dbReference type="EMBL" id="HIU44129.1"/>
    </source>
</evidence>
<dbReference type="Gene3D" id="3.30.1330.90">
    <property type="entry name" value="D-3-phosphoglycerate dehydrogenase, domain 3"/>
    <property type="match status" value="1"/>
</dbReference>
<keyword evidence="5 11" id="KW-0004">4Fe-4S</keyword>
<evidence type="ECO:0000256" key="4">
    <source>
        <dbReference type="ARBA" id="ARBA00022432"/>
    </source>
</evidence>
<dbReference type="Gene3D" id="3.30.70.260">
    <property type="match status" value="1"/>
</dbReference>
<dbReference type="Pfam" id="PF03315">
    <property type="entry name" value="SDH_beta"/>
    <property type="match status" value="1"/>
</dbReference>
<evidence type="ECO:0000256" key="7">
    <source>
        <dbReference type="ARBA" id="ARBA00023004"/>
    </source>
</evidence>
<evidence type="ECO:0000256" key="12">
    <source>
        <dbReference type="RuleBase" id="RU366059"/>
    </source>
</evidence>
<evidence type="ECO:0000256" key="8">
    <source>
        <dbReference type="ARBA" id="ARBA00023014"/>
    </source>
</evidence>
<evidence type="ECO:0000256" key="3">
    <source>
        <dbReference type="ARBA" id="ARBA00008636"/>
    </source>
</evidence>
<dbReference type="GO" id="GO:0051539">
    <property type="term" value="F:4 iron, 4 sulfur cluster binding"/>
    <property type="evidence" value="ECO:0007669"/>
    <property type="project" value="UniProtKB-UniRule"/>
</dbReference>
<keyword evidence="9 11" id="KW-0456">Lyase</keyword>
<evidence type="ECO:0000256" key="9">
    <source>
        <dbReference type="ARBA" id="ARBA00023239"/>
    </source>
</evidence>
<dbReference type="InterPro" id="IPR051318">
    <property type="entry name" value="Fe-S_L-Ser"/>
</dbReference>
<dbReference type="NCBIfam" id="TIGR00719">
    <property type="entry name" value="sda_beta"/>
    <property type="match status" value="1"/>
</dbReference>
<evidence type="ECO:0000256" key="10">
    <source>
        <dbReference type="ARBA" id="ARBA00049406"/>
    </source>
</evidence>
<proteinExistence type="inferred from homology"/>
<gene>
    <name evidence="14" type="primary">sdaAB</name>
    <name evidence="14" type="ORF">IAB67_07540</name>
</gene>
<dbReference type="SUPFAM" id="SSF55021">
    <property type="entry name" value="ACT-like"/>
    <property type="match status" value="1"/>
</dbReference>
<comment type="caution">
    <text evidence="14">The sequence shown here is derived from an EMBL/GenBank/DDBJ whole genome shotgun (WGS) entry which is preliminary data.</text>
</comment>
<comment type="cofactor">
    <cofactor evidence="1 12">
        <name>[4Fe-4S] cluster</name>
        <dbReference type="ChEBI" id="CHEBI:49883"/>
    </cofactor>
</comment>
<comment type="similarity">
    <text evidence="3 11 12">Belongs to the iron-sulfur dependent L-serine dehydratase family.</text>
</comment>
<dbReference type="Proteomes" id="UP000824073">
    <property type="component" value="Unassembled WGS sequence"/>
</dbReference>
<name>A0A9D1IXU1_9CLOT</name>
<dbReference type="PANTHER" id="PTHR30182">
    <property type="entry name" value="L-SERINE DEHYDRATASE"/>
    <property type="match status" value="1"/>
</dbReference>
<accession>A0A9D1IXU1</accession>
<dbReference type="AlphaFoldDB" id="A0A9D1IXU1"/>
<dbReference type="SUPFAM" id="SSF143548">
    <property type="entry name" value="Serine metabolism enzymes domain"/>
    <property type="match status" value="1"/>
</dbReference>
<organism evidence="14 15">
    <name type="scientific">Candidatus Ventrousia excrementavium</name>
    <dbReference type="NCBI Taxonomy" id="2840961"/>
    <lineage>
        <taxon>Bacteria</taxon>
        <taxon>Bacillati</taxon>
        <taxon>Bacillota</taxon>
        <taxon>Clostridia</taxon>
        <taxon>Eubacteriales</taxon>
        <taxon>Clostridiaceae</taxon>
        <taxon>Clostridiaceae incertae sedis</taxon>
        <taxon>Candidatus Ventrousia</taxon>
    </lineage>
</organism>
<comment type="pathway">
    <text evidence="2 11">Carbohydrate biosynthesis; gluconeogenesis.</text>
</comment>
<dbReference type="PIRSF" id="PIRSF036692">
    <property type="entry name" value="SDH_B"/>
    <property type="match status" value="1"/>
</dbReference>
<evidence type="ECO:0000259" key="13">
    <source>
        <dbReference type="PROSITE" id="PS51671"/>
    </source>
</evidence>
<dbReference type="InterPro" id="IPR029009">
    <property type="entry name" value="ASB_dom_sf"/>
</dbReference>
<dbReference type="GO" id="GO:0006094">
    <property type="term" value="P:gluconeogenesis"/>
    <property type="evidence" value="ECO:0007669"/>
    <property type="project" value="UniProtKB-UniRule"/>
</dbReference>
<reference evidence="14" key="1">
    <citation type="submission" date="2020-10" db="EMBL/GenBank/DDBJ databases">
        <authorList>
            <person name="Gilroy R."/>
        </authorList>
    </citation>
    <scope>NUCLEOTIDE SEQUENCE</scope>
    <source>
        <strain evidence="14">CHK191-8634</strain>
    </source>
</reference>
<dbReference type="Pfam" id="PF01842">
    <property type="entry name" value="ACT"/>
    <property type="match status" value="1"/>
</dbReference>
<evidence type="ECO:0000256" key="6">
    <source>
        <dbReference type="ARBA" id="ARBA00022723"/>
    </source>
</evidence>
<keyword evidence="8 11" id="KW-0411">Iron-sulfur</keyword>
<keyword evidence="7 11" id="KW-0408">Iron</keyword>
<dbReference type="InterPro" id="IPR002912">
    <property type="entry name" value="ACT_dom"/>
</dbReference>
<evidence type="ECO:0000256" key="1">
    <source>
        <dbReference type="ARBA" id="ARBA00001966"/>
    </source>
</evidence>
<protein>
    <recommendedName>
        <fullName evidence="11">L-serine deaminase</fullName>
    </recommendedName>
</protein>
<dbReference type="EMBL" id="DVMR01000058">
    <property type="protein sequence ID" value="HIU44129.1"/>
    <property type="molecule type" value="Genomic_DNA"/>
</dbReference>
<dbReference type="InterPro" id="IPR045865">
    <property type="entry name" value="ACT-like_dom_sf"/>
</dbReference>
<dbReference type="GO" id="GO:0046872">
    <property type="term" value="F:metal ion binding"/>
    <property type="evidence" value="ECO:0007669"/>
    <property type="project" value="UniProtKB-UniRule"/>
</dbReference>
<dbReference type="PROSITE" id="PS51671">
    <property type="entry name" value="ACT"/>
    <property type="match status" value="1"/>
</dbReference>
<keyword evidence="6 11" id="KW-0479">Metal-binding</keyword>
<feature type="domain" description="ACT" evidence="13">
    <location>
        <begin position="147"/>
        <end position="219"/>
    </location>
</feature>
<evidence type="ECO:0000256" key="11">
    <source>
        <dbReference type="PIRNR" id="PIRNR036692"/>
    </source>
</evidence>